<dbReference type="InterPro" id="IPR020616">
    <property type="entry name" value="Thiolase_N"/>
</dbReference>
<feature type="non-terminal residue" evidence="6">
    <location>
        <position position="1"/>
    </location>
</feature>
<dbReference type="EMBL" id="BARW01023393">
    <property type="protein sequence ID" value="GAI95187.1"/>
    <property type="molecule type" value="Genomic_DNA"/>
</dbReference>
<sequence>ALSHTRARKAIEEGIFRQEIVPVTIPQRKGEPLVFDTDERPMDTSVEKMAKLRAAFKKDGTVTAGNASGINDAAAALLLMSAEKAKDSGVKPMVKIKAFASGGVDPAFMGLGPIPAVRKVLKTTGLKISEFGQIELNEAFASQAIACIRELGLDLDKTNLLGSGISIGHPIGCTGARIVLTLMNEMARNDVELGLAALCIGGGQGMAMALERV</sequence>
<accession>X1SQ33</accession>
<dbReference type="PROSITE" id="PS00099">
    <property type="entry name" value="THIOLASE_3"/>
    <property type="match status" value="1"/>
</dbReference>
<comment type="caution">
    <text evidence="6">The sequence shown here is derived from an EMBL/GenBank/DDBJ whole genome shotgun (WGS) entry which is preliminary data.</text>
</comment>
<dbReference type="Pfam" id="PF00108">
    <property type="entry name" value="Thiolase_N"/>
    <property type="match status" value="1"/>
</dbReference>
<dbReference type="PANTHER" id="PTHR18919:SF107">
    <property type="entry name" value="ACETYL-COA ACETYLTRANSFERASE, CYTOSOLIC"/>
    <property type="match status" value="1"/>
</dbReference>
<dbReference type="AlphaFoldDB" id="X1SQ33"/>
<evidence type="ECO:0000256" key="2">
    <source>
        <dbReference type="ARBA" id="ARBA00022679"/>
    </source>
</evidence>
<evidence type="ECO:0000259" key="4">
    <source>
        <dbReference type="Pfam" id="PF00108"/>
    </source>
</evidence>
<gene>
    <name evidence="6" type="ORF">S12H4_38812</name>
</gene>
<feature type="domain" description="Thiolase N-terminal" evidence="4">
    <location>
        <begin position="3"/>
        <end position="82"/>
    </location>
</feature>
<dbReference type="InterPro" id="IPR020617">
    <property type="entry name" value="Thiolase_C"/>
</dbReference>
<feature type="domain" description="Thiolase C-terminal" evidence="5">
    <location>
        <begin position="91"/>
        <end position="212"/>
    </location>
</feature>
<comment type="similarity">
    <text evidence="1">Belongs to the thiolase-like superfamily. Thiolase family.</text>
</comment>
<keyword evidence="3" id="KW-0012">Acyltransferase</keyword>
<dbReference type="Gene3D" id="3.40.47.10">
    <property type="match status" value="1"/>
</dbReference>
<evidence type="ECO:0008006" key="7">
    <source>
        <dbReference type="Google" id="ProtNLM"/>
    </source>
</evidence>
<evidence type="ECO:0000256" key="1">
    <source>
        <dbReference type="ARBA" id="ARBA00010982"/>
    </source>
</evidence>
<protein>
    <recommendedName>
        <fullName evidence="7">Thiolase C-terminal domain-containing protein</fullName>
    </recommendedName>
</protein>
<organism evidence="6">
    <name type="scientific">marine sediment metagenome</name>
    <dbReference type="NCBI Taxonomy" id="412755"/>
    <lineage>
        <taxon>unclassified sequences</taxon>
        <taxon>metagenomes</taxon>
        <taxon>ecological metagenomes</taxon>
    </lineage>
</organism>
<dbReference type="InterPro" id="IPR020610">
    <property type="entry name" value="Thiolase_AS"/>
</dbReference>
<reference evidence="6" key="1">
    <citation type="journal article" date="2014" name="Front. Microbiol.">
        <title>High frequency of phylogenetically diverse reductive dehalogenase-homologous genes in deep subseafloor sedimentary metagenomes.</title>
        <authorList>
            <person name="Kawai M."/>
            <person name="Futagami T."/>
            <person name="Toyoda A."/>
            <person name="Takaki Y."/>
            <person name="Nishi S."/>
            <person name="Hori S."/>
            <person name="Arai W."/>
            <person name="Tsubouchi T."/>
            <person name="Morono Y."/>
            <person name="Uchiyama I."/>
            <person name="Ito T."/>
            <person name="Fujiyama A."/>
            <person name="Inagaki F."/>
            <person name="Takami H."/>
        </authorList>
    </citation>
    <scope>NUCLEOTIDE SEQUENCE</scope>
    <source>
        <strain evidence="6">Expedition CK06-06</strain>
    </source>
</reference>
<dbReference type="InterPro" id="IPR002155">
    <property type="entry name" value="Thiolase"/>
</dbReference>
<dbReference type="PANTHER" id="PTHR18919">
    <property type="entry name" value="ACETYL-COA C-ACYLTRANSFERASE"/>
    <property type="match status" value="1"/>
</dbReference>
<evidence type="ECO:0000256" key="3">
    <source>
        <dbReference type="ARBA" id="ARBA00023315"/>
    </source>
</evidence>
<dbReference type="NCBIfam" id="TIGR01930">
    <property type="entry name" value="AcCoA-C-Actrans"/>
    <property type="match status" value="1"/>
</dbReference>
<evidence type="ECO:0000259" key="5">
    <source>
        <dbReference type="Pfam" id="PF02803"/>
    </source>
</evidence>
<dbReference type="CDD" id="cd00751">
    <property type="entry name" value="thiolase"/>
    <property type="match status" value="1"/>
</dbReference>
<name>X1SQ33_9ZZZZ</name>
<evidence type="ECO:0000313" key="6">
    <source>
        <dbReference type="EMBL" id="GAI95187.1"/>
    </source>
</evidence>
<proteinExistence type="inferred from homology"/>
<dbReference type="GO" id="GO:0016747">
    <property type="term" value="F:acyltransferase activity, transferring groups other than amino-acyl groups"/>
    <property type="evidence" value="ECO:0007669"/>
    <property type="project" value="InterPro"/>
</dbReference>
<dbReference type="SUPFAM" id="SSF53901">
    <property type="entry name" value="Thiolase-like"/>
    <property type="match status" value="2"/>
</dbReference>
<dbReference type="InterPro" id="IPR016039">
    <property type="entry name" value="Thiolase-like"/>
</dbReference>
<dbReference type="Pfam" id="PF02803">
    <property type="entry name" value="Thiolase_C"/>
    <property type="match status" value="1"/>
</dbReference>
<keyword evidence="2" id="KW-0808">Transferase</keyword>